<proteinExistence type="predicted"/>
<evidence type="ECO:0000313" key="2">
    <source>
        <dbReference type="EMBL" id="MPC59526.1"/>
    </source>
</evidence>
<dbReference type="EMBL" id="VSRR010016649">
    <property type="protein sequence ID" value="MPC59526.1"/>
    <property type="molecule type" value="Genomic_DNA"/>
</dbReference>
<feature type="region of interest" description="Disordered" evidence="1">
    <location>
        <begin position="1"/>
        <end position="45"/>
    </location>
</feature>
<name>A0A5B7GPQ9_PORTR</name>
<sequence>MAASWQGQMRRGSSEGGAAASAPRDRRPRGVITSPAAQGGGRKVARRQQGLGYLEEHFSGAVKQPSFRPTSRSQPPLFPCHADTFTTFSSHYTLGNKSSLIFGKQFPFFLFTERVRRALSSRDGCVLCAVCCVLCAVSVRCAGGGAPLSPTGGSGAPHGRHRVGLADHRLVGCLITAAAAGVSLRGEARQLPLLLFLPRPPPSSSAYDPLQAKKYSLTPSRRIMRASHNASLI</sequence>
<comment type="caution">
    <text evidence="2">The sequence shown here is derived from an EMBL/GenBank/DDBJ whole genome shotgun (WGS) entry which is preliminary data.</text>
</comment>
<dbReference type="AlphaFoldDB" id="A0A5B7GPQ9"/>
<reference evidence="2 3" key="1">
    <citation type="submission" date="2019-05" db="EMBL/GenBank/DDBJ databases">
        <title>Another draft genome of Portunus trituberculatus and its Hox gene families provides insights of decapod evolution.</title>
        <authorList>
            <person name="Jeong J.-H."/>
            <person name="Song I."/>
            <person name="Kim S."/>
            <person name="Choi T."/>
            <person name="Kim D."/>
            <person name="Ryu S."/>
            <person name="Kim W."/>
        </authorList>
    </citation>
    <scope>NUCLEOTIDE SEQUENCE [LARGE SCALE GENOMIC DNA]</scope>
    <source>
        <tissue evidence="2">Muscle</tissue>
    </source>
</reference>
<protein>
    <submittedName>
        <fullName evidence="2">Uncharacterized protein</fullName>
    </submittedName>
</protein>
<keyword evidence="3" id="KW-1185">Reference proteome</keyword>
<accession>A0A5B7GPQ9</accession>
<organism evidence="2 3">
    <name type="scientific">Portunus trituberculatus</name>
    <name type="common">Swimming crab</name>
    <name type="synonym">Neptunus trituberculatus</name>
    <dbReference type="NCBI Taxonomy" id="210409"/>
    <lineage>
        <taxon>Eukaryota</taxon>
        <taxon>Metazoa</taxon>
        <taxon>Ecdysozoa</taxon>
        <taxon>Arthropoda</taxon>
        <taxon>Crustacea</taxon>
        <taxon>Multicrustacea</taxon>
        <taxon>Malacostraca</taxon>
        <taxon>Eumalacostraca</taxon>
        <taxon>Eucarida</taxon>
        <taxon>Decapoda</taxon>
        <taxon>Pleocyemata</taxon>
        <taxon>Brachyura</taxon>
        <taxon>Eubrachyura</taxon>
        <taxon>Portunoidea</taxon>
        <taxon>Portunidae</taxon>
        <taxon>Portuninae</taxon>
        <taxon>Portunus</taxon>
    </lineage>
</organism>
<gene>
    <name evidence="2" type="ORF">E2C01_053549</name>
</gene>
<evidence type="ECO:0000256" key="1">
    <source>
        <dbReference type="SAM" id="MobiDB-lite"/>
    </source>
</evidence>
<dbReference type="Proteomes" id="UP000324222">
    <property type="component" value="Unassembled WGS sequence"/>
</dbReference>
<evidence type="ECO:0000313" key="3">
    <source>
        <dbReference type="Proteomes" id="UP000324222"/>
    </source>
</evidence>